<feature type="compositionally biased region" description="Basic residues" evidence="3">
    <location>
        <begin position="555"/>
        <end position="568"/>
    </location>
</feature>
<dbReference type="Pfam" id="PF09532">
    <property type="entry name" value="FDF"/>
    <property type="match status" value="1"/>
</dbReference>
<feature type="compositionally biased region" description="Low complexity" evidence="3">
    <location>
        <begin position="174"/>
        <end position="264"/>
    </location>
</feature>
<protein>
    <submittedName>
        <fullName evidence="8">Similar to Protein sum2 acc. no. Q9HGL3</fullName>
    </submittedName>
</protein>
<accession>U4KX18</accession>
<feature type="domain" description="Sm" evidence="7">
    <location>
        <begin position="1"/>
        <end position="79"/>
    </location>
</feature>
<dbReference type="Pfam" id="PF12701">
    <property type="entry name" value="LSM14"/>
    <property type="match status" value="1"/>
</dbReference>
<keyword evidence="9" id="KW-1185">Reference proteome</keyword>
<dbReference type="Proteomes" id="UP000018144">
    <property type="component" value="Unassembled WGS sequence"/>
</dbReference>
<dbReference type="CDD" id="cd01736">
    <property type="entry name" value="LSm14_N"/>
    <property type="match status" value="1"/>
</dbReference>
<feature type="compositionally biased region" description="Polar residues" evidence="3">
    <location>
        <begin position="294"/>
        <end position="309"/>
    </location>
</feature>
<name>U4KX18_PYROM</name>
<dbReference type="PANTHER" id="PTHR13586:SF0">
    <property type="entry name" value="TRAILER HITCH, ISOFORM H"/>
    <property type="match status" value="1"/>
</dbReference>
<feature type="compositionally biased region" description="Gly residues" evidence="3">
    <location>
        <begin position="569"/>
        <end position="580"/>
    </location>
</feature>
<dbReference type="SMART" id="SM01271">
    <property type="entry name" value="LSM14"/>
    <property type="match status" value="1"/>
</dbReference>
<feature type="compositionally biased region" description="Pro residues" evidence="3">
    <location>
        <begin position="81"/>
        <end position="90"/>
    </location>
</feature>
<feature type="domain" description="TFG box profile" evidence="6">
    <location>
        <begin position="525"/>
        <end position="545"/>
    </location>
</feature>
<dbReference type="PROSITE" id="PS51512">
    <property type="entry name" value="DFDF"/>
    <property type="match status" value="1"/>
</dbReference>
<feature type="domain" description="DFDF" evidence="4">
    <location>
        <begin position="432"/>
        <end position="468"/>
    </location>
</feature>
<dbReference type="SMART" id="SM01199">
    <property type="entry name" value="FDF"/>
    <property type="match status" value="1"/>
</dbReference>
<dbReference type="PROSITE" id="PS51513">
    <property type="entry name" value="FFD"/>
    <property type="match status" value="1"/>
</dbReference>
<dbReference type="PANTHER" id="PTHR13586">
    <property type="entry name" value="SCD6 PROTEIN-RELATED"/>
    <property type="match status" value="1"/>
</dbReference>
<dbReference type="InterPro" id="IPR019050">
    <property type="entry name" value="FDF_dom"/>
</dbReference>
<dbReference type="GO" id="GO:0033962">
    <property type="term" value="P:P-body assembly"/>
    <property type="evidence" value="ECO:0007669"/>
    <property type="project" value="TreeGrafter"/>
</dbReference>
<evidence type="ECO:0000259" key="4">
    <source>
        <dbReference type="PROSITE" id="PS51512"/>
    </source>
</evidence>
<dbReference type="InterPro" id="IPR025609">
    <property type="entry name" value="Lsm14-like_N"/>
</dbReference>
<dbReference type="eggNOG" id="KOG1073">
    <property type="taxonomic scope" value="Eukaryota"/>
</dbReference>
<dbReference type="OMA" id="WYPPPGH"/>
<reference evidence="8 9" key="1">
    <citation type="journal article" date="2013" name="PLoS Genet.">
        <title>The genome and development-dependent transcriptomes of Pyronema confluens: a window into fungal evolution.</title>
        <authorList>
            <person name="Traeger S."/>
            <person name="Altegoer F."/>
            <person name="Freitag M."/>
            <person name="Gabaldon T."/>
            <person name="Kempken F."/>
            <person name="Kumar A."/>
            <person name="Marcet-Houben M."/>
            <person name="Poggeler S."/>
            <person name="Stajich J.E."/>
            <person name="Nowrousian M."/>
        </authorList>
    </citation>
    <scope>NUCLEOTIDE SEQUENCE [LARGE SCALE GENOMIC DNA]</scope>
    <source>
        <strain evidence="9">CBS 100304</strain>
        <tissue evidence="8">Vegetative mycelium</tissue>
    </source>
</reference>
<dbReference type="GO" id="GO:0034063">
    <property type="term" value="P:stress granule assembly"/>
    <property type="evidence" value="ECO:0007669"/>
    <property type="project" value="TreeGrafter"/>
</dbReference>
<feature type="compositionally biased region" description="Pro residues" evidence="3">
    <location>
        <begin position="103"/>
        <end position="128"/>
    </location>
</feature>
<feature type="region of interest" description="Disordered" evidence="3">
    <location>
        <begin position="514"/>
        <end position="595"/>
    </location>
</feature>
<dbReference type="InterPro" id="IPR025762">
    <property type="entry name" value="DFDF"/>
</dbReference>
<gene>
    <name evidence="8" type="ORF">PCON_06094</name>
</gene>
<feature type="region of interest" description="Disordered" evidence="3">
    <location>
        <begin position="384"/>
        <end position="437"/>
    </location>
</feature>
<dbReference type="SUPFAM" id="SSF50182">
    <property type="entry name" value="Sm-like ribonucleoproteins"/>
    <property type="match status" value="1"/>
</dbReference>
<feature type="compositionally biased region" description="Low complexity" evidence="3">
    <location>
        <begin position="272"/>
        <end position="289"/>
    </location>
</feature>
<dbReference type="AlphaFoldDB" id="U4KX18"/>
<evidence type="ECO:0000313" key="9">
    <source>
        <dbReference type="Proteomes" id="UP000018144"/>
    </source>
</evidence>
<dbReference type="PROSITE" id="PS52002">
    <property type="entry name" value="SM"/>
    <property type="match status" value="1"/>
</dbReference>
<dbReference type="InterPro" id="IPR025761">
    <property type="entry name" value="FFD_box"/>
</dbReference>
<feature type="compositionally biased region" description="Pro residues" evidence="3">
    <location>
        <begin position="151"/>
        <end position="173"/>
    </location>
</feature>
<dbReference type="InterPro" id="IPR047575">
    <property type="entry name" value="Sm"/>
</dbReference>
<dbReference type="InterPro" id="IPR010920">
    <property type="entry name" value="LSM_dom_sf"/>
</dbReference>
<evidence type="ECO:0000259" key="5">
    <source>
        <dbReference type="PROSITE" id="PS51513"/>
    </source>
</evidence>
<feature type="region of interest" description="Disordered" evidence="3">
    <location>
        <begin position="78"/>
        <end position="352"/>
    </location>
</feature>
<dbReference type="PROSITE" id="PS51536">
    <property type="entry name" value="TFG"/>
    <property type="match status" value="1"/>
</dbReference>
<sequence>MTEFIGARISLISKSNIRYVGTLHKIDSETSTVALEQVVSHGTEGRRNGVDELPAAENVYEYIVFRGSDVKDLQIENAIPKQPPPQPPLDDPAIMQSSARPYGAPPGPPPGQFGQPQGPPQMAPPYPYYPNQQRGFPPSPYQTAGMYGAYAPPPGVGPQMGMPPGPGMPPQHQQPPQQQQPLQQPPQQGMPPQQGSQTPQNPQQPQQKAPLQQQQQPPTGPQNRAQPQAPAGPAANRPAPGLATRPPQVAMPTTQAPQPQGQPLAPVPNGPVPAQQQQQQQQPPANVANKPVEPSSNLAASATNQSPSKAPNGPKPYKTIIPALPLTSPARTPVVPVSGPANNSAMPSGAHLGNETASISAVNDLADKVNQLAVNAAAAARSNAVPQQVENQSQAPLAPSHSNQSRPRQPGNGNFVAGRGARGGYHGGFNNQQTRKVEVPTTDYDFQYNNARLNKEDLVKEAIASGTDENQPHVTAAPENAPADGAVVIPPAPKDGFYNRQSSFFDNISCENKERAEATPGERRGGAQFRSEEQKKNLETFGQGSVDGGYAAYRGRWRGGRGRGRGGPRMRGNNFGGRGGRFVTQQAAGNGGLSS</sequence>
<proteinExistence type="predicted"/>
<dbReference type="STRING" id="1076935.U4KX18"/>
<dbReference type="EMBL" id="HF935291">
    <property type="protein sequence ID" value="CCX06507.1"/>
    <property type="molecule type" value="Genomic_DNA"/>
</dbReference>
<evidence type="ECO:0000259" key="7">
    <source>
        <dbReference type="PROSITE" id="PS52002"/>
    </source>
</evidence>
<dbReference type="InterPro" id="IPR025768">
    <property type="entry name" value="TFG_box"/>
</dbReference>
<feature type="domain" description="FFD box profile" evidence="5">
    <location>
        <begin position="496"/>
        <end position="512"/>
    </location>
</feature>
<evidence type="ECO:0000256" key="2">
    <source>
        <dbReference type="PROSITE-ProRule" id="PRU00869"/>
    </source>
</evidence>
<dbReference type="GO" id="GO:0000932">
    <property type="term" value="C:P-body"/>
    <property type="evidence" value="ECO:0007669"/>
    <property type="project" value="TreeGrafter"/>
</dbReference>
<feature type="short sequence motif" description="FFD box" evidence="1">
    <location>
        <begin position="496"/>
        <end position="512"/>
    </location>
</feature>
<dbReference type="OrthoDB" id="21539at2759"/>
<evidence type="ECO:0000256" key="3">
    <source>
        <dbReference type="SAM" id="MobiDB-lite"/>
    </source>
</evidence>
<feature type="compositionally biased region" description="Basic and acidic residues" evidence="3">
    <location>
        <begin position="514"/>
        <end position="538"/>
    </location>
</feature>
<feature type="short sequence motif" description="TFG box" evidence="2">
    <location>
        <begin position="525"/>
        <end position="545"/>
    </location>
</feature>
<dbReference type="Gene3D" id="2.30.30.100">
    <property type="match status" value="1"/>
</dbReference>
<evidence type="ECO:0000259" key="6">
    <source>
        <dbReference type="PROSITE" id="PS51536"/>
    </source>
</evidence>
<evidence type="ECO:0000313" key="8">
    <source>
        <dbReference type="EMBL" id="CCX06507.1"/>
    </source>
</evidence>
<dbReference type="GO" id="GO:0003729">
    <property type="term" value="F:mRNA binding"/>
    <property type="evidence" value="ECO:0007669"/>
    <property type="project" value="TreeGrafter"/>
</dbReference>
<feature type="compositionally biased region" description="Polar residues" evidence="3">
    <location>
        <begin position="389"/>
        <end position="407"/>
    </location>
</feature>
<evidence type="ECO:0000256" key="1">
    <source>
        <dbReference type="PROSITE-ProRule" id="PRU00846"/>
    </source>
</evidence>
<organism evidence="8 9">
    <name type="scientific">Pyronema omphalodes (strain CBS 100304)</name>
    <name type="common">Pyronema confluens</name>
    <dbReference type="NCBI Taxonomy" id="1076935"/>
    <lineage>
        <taxon>Eukaryota</taxon>
        <taxon>Fungi</taxon>
        <taxon>Dikarya</taxon>
        <taxon>Ascomycota</taxon>
        <taxon>Pezizomycotina</taxon>
        <taxon>Pezizomycetes</taxon>
        <taxon>Pezizales</taxon>
        <taxon>Pyronemataceae</taxon>
        <taxon>Pyronema</taxon>
    </lineage>
</organism>